<evidence type="ECO:0000256" key="8">
    <source>
        <dbReference type="SAM" id="MobiDB-lite"/>
    </source>
</evidence>
<feature type="signal peptide" evidence="10">
    <location>
        <begin position="1"/>
        <end position="20"/>
    </location>
</feature>
<dbReference type="CDD" id="cd21176">
    <property type="entry name" value="LPMO_auxiliary-like"/>
    <property type="match status" value="1"/>
</dbReference>
<dbReference type="Proteomes" id="UP000054302">
    <property type="component" value="Unassembled WGS sequence"/>
</dbReference>
<dbReference type="Pfam" id="PF20238">
    <property type="entry name" value="BIM1-like_dom"/>
    <property type="match status" value="1"/>
</dbReference>
<keyword evidence="4 10" id="KW-0732">Signal</keyword>
<evidence type="ECO:0000256" key="7">
    <source>
        <dbReference type="ARBA" id="ARBA00023288"/>
    </source>
</evidence>
<keyword evidence="2" id="KW-1003">Cell membrane</keyword>
<feature type="region of interest" description="Disordered" evidence="8">
    <location>
        <begin position="252"/>
        <end position="283"/>
    </location>
</feature>
<evidence type="ECO:0000256" key="6">
    <source>
        <dbReference type="ARBA" id="ARBA00023180"/>
    </source>
</evidence>
<feature type="region of interest" description="Disordered" evidence="8">
    <location>
        <begin position="188"/>
        <end position="207"/>
    </location>
</feature>
<protein>
    <recommendedName>
        <fullName evidence="11">Copper acquisition factor BIM1-like domain-containing protein</fullName>
    </recommendedName>
</protein>
<feature type="compositionally biased region" description="Low complexity" evidence="8">
    <location>
        <begin position="189"/>
        <end position="207"/>
    </location>
</feature>
<dbReference type="GO" id="GO:0005886">
    <property type="term" value="C:plasma membrane"/>
    <property type="evidence" value="ECO:0007669"/>
    <property type="project" value="UniProtKB-SubCell"/>
</dbReference>
<accession>A0A0D1XTH3</accession>
<evidence type="ECO:0000259" key="11">
    <source>
        <dbReference type="Pfam" id="PF20238"/>
    </source>
</evidence>
<feature type="domain" description="Copper acquisition factor BIM1-like" evidence="11">
    <location>
        <begin position="31"/>
        <end position="176"/>
    </location>
</feature>
<dbReference type="AlphaFoldDB" id="A0A0D1XTH3"/>
<evidence type="ECO:0000313" key="12">
    <source>
        <dbReference type="EMBL" id="KIV91451.1"/>
    </source>
</evidence>
<keyword evidence="3" id="KW-0336">GPI-anchor</keyword>
<dbReference type="InterPro" id="IPR046530">
    <property type="entry name" value="BIM1-like_dom"/>
</dbReference>
<name>A0A0D1XTH3_EXOME</name>
<dbReference type="InterPro" id="IPR046936">
    <property type="entry name" value="BIM1-like"/>
</dbReference>
<keyword evidence="13" id="KW-1185">Reference proteome</keyword>
<evidence type="ECO:0000256" key="3">
    <source>
        <dbReference type="ARBA" id="ARBA00022622"/>
    </source>
</evidence>
<keyword evidence="6" id="KW-0325">Glycoprotein</keyword>
<evidence type="ECO:0000256" key="9">
    <source>
        <dbReference type="SAM" id="Phobius"/>
    </source>
</evidence>
<dbReference type="HOGENOM" id="CLU_067864_1_0_1"/>
<evidence type="ECO:0000313" key="13">
    <source>
        <dbReference type="Proteomes" id="UP000054302"/>
    </source>
</evidence>
<feature type="chain" id="PRO_5002246476" description="Copper acquisition factor BIM1-like domain-containing protein" evidence="10">
    <location>
        <begin position="21"/>
        <end position="283"/>
    </location>
</feature>
<feature type="transmembrane region" description="Helical" evidence="9">
    <location>
        <begin position="218"/>
        <end position="241"/>
    </location>
</feature>
<keyword evidence="5 9" id="KW-0472">Membrane</keyword>
<evidence type="ECO:0000256" key="1">
    <source>
        <dbReference type="ARBA" id="ARBA00004609"/>
    </source>
</evidence>
<sequence length="283" mass="29819">MLTLKPTLLSLGFIARLAMSQSHGEEASQEMGPVAIMWPPDRLWGADFDNHAPCGSAEGVGNRTEFPLLNGVVSLVAQDESWQIAVAISYAEHPSSNDDFEEIIEAHRIPSLNSGHECYPVPNPGPDVEPGTNATLQIKYTSDFGTDLNETFYACSDITYVATSQFTTQVPCFNATVDDFTISDGADNSTSTGTGSGASATSGSVTASSSGGGLSGGAIAGIVVGVVVGVGAFVGLLVFAWSRNQQNKRLREQQNNVRGVKWQDAARGSASESSNRDIPLRDV</sequence>
<proteinExistence type="predicted"/>
<dbReference type="RefSeq" id="XP_016223025.1">
    <property type="nucleotide sequence ID" value="XM_016370732.1"/>
</dbReference>
<dbReference type="PANTHER" id="PTHR34992:SF5">
    <property type="entry name" value="ANCHORED PROTEIN, PUTATIVE (AFU_ORTHOLOGUE AFUA_6G02800)-RELATED"/>
    <property type="match status" value="1"/>
</dbReference>
<dbReference type="GO" id="GO:0098552">
    <property type="term" value="C:side of membrane"/>
    <property type="evidence" value="ECO:0007669"/>
    <property type="project" value="UniProtKB-KW"/>
</dbReference>
<dbReference type="OMA" id="WSGDMDN"/>
<dbReference type="GeneID" id="27323835"/>
<keyword evidence="7" id="KW-0449">Lipoprotein</keyword>
<keyword evidence="9" id="KW-1133">Transmembrane helix</keyword>
<keyword evidence="9" id="KW-0812">Transmembrane</keyword>
<evidence type="ECO:0000256" key="5">
    <source>
        <dbReference type="ARBA" id="ARBA00023136"/>
    </source>
</evidence>
<dbReference type="EMBL" id="KN847523">
    <property type="protein sequence ID" value="KIV91451.1"/>
    <property type="molecule type" value="Genomic_DNA"/>
</dbReference>
<dbReference type="OrthoDB" id="2587363at2759"/>
<feature type="compositionally biased region" description="Basic and acidic residues" evidence="8">
    <location>
        <begin position="274"/>
        <end position="283"/>
    </location>
</feature>
<evidence type="ECO:0000256" key="10">
    <source>
        <dbReference type="SAM" id="SignalP"/>
    </source>
</evidence>
<dbReference type="PANTHER" id="PTHR34992">
    <property type="entry name" value="HYPHAL ANASTAMOSIS-7 PROTEIN"/>
    <property type="match status" value="1"/>
</dbReference>
<comment type="subcellular location">
    <subcellularLocation>
        <location evidence="1">Cell membrane</location>
        <topology evidence="1">Lipid-anchor</topology>
        <topology evidence="1">GPI-anchor</topology>
    </subcellularLocation>
</comment>
<organism evidence="12 13">
    <name type="scientific">Exophiala mesophila</name>
    <name type="common">Black yeast-like fungus</name>
    <dbReference type="NCBI Taxonomy" id="212818"/>
    <lineage>
        <taxon>Eukaryota</taxon>
        <taxon>Fungi</taxon>
        <taxon>Dikarya</taxon>
        <taxon>Ascomycota</taxon>
        <taxon>Pezizomycotina</taxon>
        <taxon>Eurotiomycetes</taxon>
        <taxon>Chaetothyriomycetidae</taxon>
        <taxon>Chaetothyriales</taxon>
        <taxon>Herpotrichiellaceae</taxon>
        <taxon>Exophiala</taxon>
    </lineage>
</organism>
<evidence type="ECO:0000256" key="2">
    <source>
        <dbReference type="ARBA" id="ARBA00022475"/>
    </source>
</evidence>
<dbReference type="VEuPathDB" id="FungiDB:PV10_05990"/>
<reference evidence="12 13" key="1">
    <citation type="submission" date="2015-01" db="EMBL/GenBank/DDBJ databases">
        <title>The Genome Sequence of Exophiala mesophila CBS40295.</title>
        <authorList>
            <consortium name="The Broad Institute Genomics Platform"/>
            <person name="Cuomo C."/>
            <person name="de Hoog S."/>
            <person name="Gorbushina A."/>
            <person name="Stielow B."/>
            <person name="Teixiera M."/>
            <person name="Abouelleil A."/>
            <person name="Chapman S.B."/>
            <person name="Priest M."/>
            <person name="Young S.K."/>
            <person name="Wortman J."/>
            <person name="Nusbaum C."/>
            <person name="Birren B."/>
        </authorList>
    </citation>
    <scope>NUCLEOTIDE SEQUENCE [LARGE SCALE GENOMIC DNA]</scope>
    <source>
        <strain evidence="12 13">CBS 40295</strain>
    </source>
</reference>
<gene>
    <name evidence="12" type="ORF">PV10_05990</name>
</gene>
<evidence type="ECO:0000256" key="4">
    <source>
        <dbReference type="ARBA" id="ARBA00022729"/>
    </source>
</evidence>